<dbReference type="AlphaFoldDB" id="A0A8X6RWP2"/>
<dbReference type="Proteomes" id="UP000887159">
    <property type="component" value="Unassembled WGS sequence"/>
</dbReference>
<sequence>MPSSARQDHGIADVVFHIFEMTFELSTDLTCIAPYTADLLWHWARTRDMPTMIRYLDHLATPATGPSPNALE</sequence>
<dbReference type="EMBL" id="BMAU01021217">
    <property type="protein sequence ID" value="GFY00175.1"/>
    <property type="molecule type" value="Genomic_DNA"/>
</dbReference>
<evidence type="ECO:0000313" key="2">
    <source>
        <dbReference type="Proteomes" id="UP000887159"/>
    </source>
</evidence>
<protein>
    <submittedName>
        <fullName evidence="1">Uncharacterized protein</fullName>
    </submittedName>
</protein>
<gene>
    <name evidence="1" type="ORF">TNCV_2835321</name>
</gene>
<name>A0A8X6RWP2_TRICX</name>
<comment type="caution">
    <text evidence="1">The sequence shown here is derived from an EMBL/GenBank/DDBJ whole genome shotgun (WGS) entry which is preliminary data.</text>
</comment>
<reference evidence="1" key="1">
    <citation type="submission" date="2020-08" db="EMBL/GenBank/DDBJ databases">
        <title>Multicomponent nature underlies the extraordinary mechanical properties of spider dragline silk.</title>
        <authorList>
            <person name="Kono N."/>
            <person name="Nakamura H."/>
            <person name="Mori M."/>
            <person name="Yoshida Y."/>
            <person name="Ohtoshi R."/>
            <person name="Malay A.D."/>
            <person name="Moran D.A.P."/>
            <person name="Tomita M."/>
            <person name="Numata K."/>
            <person name="Arakawa K."/>
        </authorList>
    </citation>
    <scope>NUCLEOTIDE SEQUENCE</scope>
</reference>
<proteinExistence type="predicted"/>
<organism evidence="1 2">
    <name type="scientific">Trichonephila clavipes</name>
    <name type="common">Golden silk orbweaver</name>
    <name type="synonym">Nephila clavipes</name>
    <dbReference type="NCBI Taxonomy" id="2585209"/>
    <lineage>
        <taxon>Eukaryota</taxon>
        <taxon>Metazoa</taxon>
        <taxon>Ecdysozoa</taxon>
        <taxon>Arthropoda</taxon>
        <taxon>Chelicerata</taxon>
        <taxon>Arachnida</taxon>
        <taxon>Araneae</taxon>
        <taxon>Araneomorphae</taxon>
        <taxon>Entelegynae</taxon>
        <taxon>Araneoidea</taxon>
        <taxon>Nephilidae</taxon>
        <taxon>Trichonephila</taxon>
    </lineage>
</organism>
<evidence type="ECO:0000313" key="1">
    <source>
        <dbReference type="EMBL" id="GFY00175.1"/>
    </source>
</evidence>
<accession>A0A8X6RWP2</accession>
<keyword evidence="2" id="KW-1185">Reference proteome</keyword>